<dbReference type="OrthoDB" id="9806359at2"/>
<reference evidence="4" key="1">
    <citation type="submission" date="2016-10" db="EMBL/GenBank/DDBJ databases">
        <authorList>
            <person name="Varghese N."/>
            <person name="Submissions S."/>
        </authorList>
    </citation>
    <scope>NUCLEOTIDE SEQUENCE [LARGE SCALE GENOMIC DNA]</scope>
    <source>
        <strain evidence="4">CGMCC 1.10784</strain>
    </source>
</reference>
<dbReference type="InterPro" id="IPR054566">
    <property type="entry name" value="ManC/GMP-like_b-helix"/>
</dbReference>
<dbReference type="SUPFAM" id="SSF159283">
    <property type="entry name" value="Guanosine diphospho-D-mannose pyrophosphorylase/mannose-6-phosphate isomerase linker domain"/>
    <property type="match status" value="1"/>
</dbReference>
<dbReference type="STRING" id="1045775.SAMN05216378_0918"/>
<name>A0A1I1U896_9BACL</name>
<dbReference type="CDD" id="cd02509">
    <property type="entry name" value="GDP-M1P_Guanylyltransferase"/>
    <property type="match status" value="1"/>
</dbReference>
<evidence type="ECO:0000313" key="3">
    <source>
        <dbReference type="EMBL" id="SFD66999.1"/>
    </source>
</evidence>
<dbReference type="RefSeq" id="WP_091181453.1">
    <property type="nucleotide sequence ID" value="NZ_FOMT01000001.1"/>
</dbReference>
<accession>A0A1I1U896</accession>
<dbReference type="SUPFAM" id="SSF53448">
    <property type="entry name" value="Nucleotide-diphospho-sugar transferases"/>
    <property type="match status" value="1"/>
</dbReference>
<dbReference type="GO" id="GO:0004475">
    <property type="term" value="F:mannose-1-phosphate guanylyltransferase (GTP) activity"/>
    <property type="evidence" value="ECO:0007669"/>
    <property type="project" value="InterPro"/>
</dbReference>
<dbReference type="InterPro" id="IPR005835">
    <property type="entry name" value="NTP_transferase_dom"/>
</dbReference>
<evidence type="ECO:0000259" key="2">
    <source>
        <dbReference type="Pfam" id="PF22640"/>
    </source>
</evidence>
<dbReference type="PANTHER" id="PTHR46390:SF1">
    <property type="entry name" value="MANNOSE-1-PHOSPHATE GUANYLYLTRANSFERASE"/>
    <property type="match status" value="1"/>
</dbReference>
<keyword evidence="4" id="KW-1185">Reference proteome</keyword>
<evidence type="ECO:0000259" key="1">
    <source>
        <dbReference type="Pfam" id="PF00483"/>
    </source>
</evidence>
<keyword evidence="3" id="KW-0548">Nucleotidyltransferase</keyword>
<dbReference type="InterPro" id="IPR049577">
    <property type="entry name" value="GMPP_N"/>
</dbReference>
<dbReference type="Gene3D" id="3.90.550.10">
    <property type="entry name" value="Spore Coat Polysaccharide Biosynthesis Protein SpsA, Chain A"/>
    <property type="match status" value="1"/>
</dbReference>
<dbReference type="GO" id="GO:0009298">
    <property type="term" value="P:GDP-mannose biosynthetic process"/>
    <property type="evidence" value="ECO:0007669"/>
    <property type="project" value="TreeGrafter"/>
</dbReference>
<proteinExistence type="predicted"/>
<dbReference type="InterPro" id="IPR051161">
    <property type="entry name" value="Mannose-6P_isomerase_type2"/>
</dbReference>
<evidence type="ECO:0000313" key="4">
    <source>
        <dbReference type="Proteomes" id="UP000198855"/>
    </source>
</evidence>
<dbReference type="Proteomes" id="UP000198855">
    <property type="component" value="Unassembled WGS sequence"/>
</dbReference>
<dbReference type="EMBL" id="FOMT01000001">
    <property type="protein sequence ID" value="SFD66999.1"/>
    <property type="molecule type" value="Genomic_DNA"/>
</dbReference>
<organism evidence="3 4">
    <name type="scientific">Paenibacillus catalpae</name>
    <dbReference type="NCBI Taxonomy" id="1045775"/>
    <lineage>
        <taxon>Bacteria</taxon>
        <taxon>Bacillati</taxon>
        <taxon>Bacillota</taxon>
        <taxon>Bacilli</taxon>
        <taxon>Bacillales</taxon>
        <taxon>Paenibacillaceae</taxon>
        <taxon>Paenibacillus</taxon>
    </lineage>
</organism>
<dbReference type="AlphaFoldDB" id="A0A1I1U896"/>
<feature type="domain" description="MannoseP isomerase/GMP-like beta-helix" evidence="2">
    <location>
        <begin position="294"/>
        <end position="339"/>
    </location>
</feature>
<dbReference type="Pfam" id="PF22640">
    <property type="entry name" value="ManC_GMP_beta-helix"/>
    <property type="match status" value="1"/>
</dbReference>
<keyword evidence="3" id="KW-0808">Transferase</keyword>
<gene>
    <name evidence="3" type="ORF">SAMN05216378_0918</name>
</gene>
<dbReference type="InterPro" id="IPR029044">
    <property type="entry name" value="Nucleotide-diphossugar_trans"/>
</dbReference>
<dbReference type="Pfam" id="PF00483">
    <property type="entry name" value="NTP_transferase"/>
    <property type="match status" value="1"/>
</dbReference>
<dbReference type="PANTHER" id="PTHR46390">
    <property type="entry name" value="MANNOSE-1-PHOSPHATE GUANYLYLTRANSFERASE"/>
    <property type="match status" value="1"/>
</dbReference>
<protein>
    <submittedName>
        <fullName evidence="3">Mannose-1-phosphate guanylyltransferase</fullName>
    </submittedName>
</protein>
<feature type="domain" description="Nucleotidyl transferase" evidence="1">
    <location>
        <begin position="3"/>
        <end position="278"/>
    </location>
</feature>
<sequence length="350" mass="39783">MIAVIMAGGKGTRFWPRSTVTKPKQFLTLASEEATMLQQTYARFRSCLPEENVYVAVSENYLPIVREQLPELGENRIIIEPEQRDTAPCIALTASFFMRLERDEVLVTAPSDQYIPDTEELMEALRAAEQAARNDGVVVTLGIVPTRAETGYGYIETIENVEYAAKFGERIKEVKAFIEKPTKEKAEKLIELPNMYWNSGIFIWKPSTIAGYMMEYQPQMWSVFDLKDDEFRQSYALLPKLSIDYALVEKLERLYTIPIEFMWDDVGTWTSLERIFSTDGDGNLLLGNIFPFATRNSIIYTEQQLVVAIGVEDLIIVSTEEGLLICRKSDEQNVKHAIAALTADQEGRQA</sequence>